<dbReference type="Proteomes" id="UP000642748">
    <property type="component" value="Unassembled WGS sequence"/>
</dbReference>
<evidence type="ECO:0000313" key="3">
    <source>
        <dbReference type="Proteomes" id="UP000642748"/>
    </source>
</evidence>
<protein>
    <submittedName>
        <fullName evidence="2">Uncharacterized protein</fullName>
    </submittedName>
</protein>
<dbReference type="EMBL" id="BONZ01000015">
    <property type="protein sequence ID" value="GIH13606.1"/>
    <property type="molecule type" value="Genomic_DNA"/>
</dbReference>
<evidence type="ECO:0000256" key="1">
    <source>
        <dbReference type="SAM" id="MobiDB-lite"/>
    </source>
</evidence>
<proteinExistence type="predicted"/>
<reference evidence="2" key="1">
    <citation type="submission" date="2021-01" db="EMBL/GenBank/DDBJ databases">
        <title>Whole genome shotgun sequence of Rugosimonospora africana NBRC 104875.</title>
        <authorList>
            <person name="Komaki H."/>
            <person name="Tamura T."/>
        </authorList>
    </citation>
    <scope>NUCLEOTIDE SEQUENCE</scope>
    <source>
        <strain evidence="2">NBRC 104875</strain>
    </source>
</reference>
<gene>
    <name evidence="2" type="ORF">Raf01_17780</name>
</gene>
<dbReference type="SUPFAM" id="SSF69322">
    <property type="entry name" value="Tricorn protease domain 2"/>
    <property type="match status" value="1"/>
</dbReference>
<keyword evidence="3" id="KW-1185">Reference proteome</keyword>
<organism evidence="2 3">
    <name type="scientific">Rugosimonospora africana</name>
    <dbReference type="NCBI Taxonomy" id="556532"/>
    <lineage>
        <taxon>Bacteria</taxon>
        <taxon>Bacillati</taxon>
        <taxon>Actinomycetota</taxon>
        <taxon>Actinomycetes</taxon>
        <taxon>Micromonosporales</taxon>
        <taxon>Micromonosporaceae</taxon>
        <taxon>Rugosimonospora</taxon>
    </lineage>
</organism>
<comment type="caution">
    <text evidence="2">The sequence shown here is derived from an EMBL/GenBank/DDBJ whole genome shotgun (WGS) entry which is preliminary data.</text>
</comment>
<name>A0A8J3QN80_9ACTN</name>
<feature type="compositionally biased region" description="Polar residues" evidence="1">
    <location>
        <begin position="110"/>
        <end position="119"/>
    </location>
</feature>
<accession>A0A8J3QN80</accession>
<dbReference type="AlphaFoldDB" id="A0A8J3QN80"/>
<evidence type="ECO:0000313" key="2">
    <source>
        <dbReference type="EMBL" id="GIH13606.1"/>
    </source>
</evidence>
<feature type="region of interest" description="Disordered" evidence="1">
    <location>
        <begin position="107"/>
        <end position="127"/>
    </location>
</feature>
<sequence length="336" mass="35022">MAAGVAAGLVAAVLVGGVALVGSGNGPAPMTVAAGPPAAPRLFLVPRTQSWEGSDGRPVGLKPVNDLDEVLPDGHLVVRVVPGMPQVAEAVTLPDGGFAALGLVVPPEGTSPSRPNASPTPAKDQGPMRVAVVRPDGSVRSMTETDAIGFIGADDRRVYLYDANSHVIAMDLSTRKQRILNWPDLYAGAVLAGGRFAELAGGPNASPPEPCHLRLLDGQSGAQTVQRTLPSEDCNLWDLALSPDGRWLAIAVAGPLMGNANQLSLILVNVDTGKQTNQLLDQGPPVADSGEIDFQGMAWLDDGQVRVAWTHLPDKVDRMYDKSEVLRVKTVAVPGS</sequence>